<dbReference type="Proteomes" id="UP000243459">
    <property type="component" value="Chromosome 3"/>
</dbReference>
<feature type="signal peptide" evidence="7">
    <location>
        <begin position="1"/>
        <end position="21"/>
    </location>
</feature>
<sequence length="308" mass="34284">MASSPVATSLFLLLLISSSVAIRPSPDLLDKPTSQVSALLRSFSRAPTPRTPAATAAPRPHRRRHDPGLQLPARPRLLRRLISSPTLLALQPPLHFLASPERRRGRRQHTAALLEFIFPWLSFRISTFEQKAVQALVERKLAHDSLSYARAYLADVLPSSVDKVIYLSPDVIVLDDVLNLWNAGFRHDSSVVAAPRYCAAKERCYFKTGVMVVDLGRWREGGYSGRVEELMARMQKGEWVYDPVVAAFGGAAEGIDERWDRVESDLDGDCKVAHGEGEVSLVHWSAVEPTRGGGCEVKLWAQYDLHRS</sequence>
<organism evidence="8 9">
    <name type="scientific">Asparagus officinalis</name>
    <name type="common">Garden asparagus</name>
    <dbReference type="NCBI Taxonomy" id="4686"/>
    <lineage>
        <taxon>Eukaryota</taxon>
        <taxon>Viridiplantae</taxon>
        <taxon>Streptophyta</taxon>
        <taxon>Embryophyta</taxon>
        <taxon>Tracheophyta</taxon>
        <taxon>Spermatophyta</taxon>
        <taxon>Magnoliopsida</taxon>
        <taxon>Liliopsida</taxon>
        <taxon>Asparagales</taxon>
        <taxon>Asparagaceae</taxon>
        <taxon>Asparagoideae</taxon>
        <taxon>Asparagus</taxon>
    </lineage>
</organism>
<dbReference type="Gramene" id="ONK75260">
    <property type="protein sequence ID" value="ONK75260"/>
    <property type="gene ID" value="A4U43_C03F15020"/>
</dbReference>
<dbReference type="InterPro" id="IPR050748">
    <property type="entry name" value="Glycosyltrans_8_dom-fam"/>
</dbReference>
<proteinExistence type="inferred from homology"/>
<accession>A0A5P1FFC7</accession>
<evidence type="ECO:0000256" key="2">
    <source>
        <dbReference type="ARBA" id="ARBA00006351"/>
    </source>
</evidence>
<dbReference type="GO" id="GO:0005794">
    <property type="term" value="C:Golgi apparatus"/>
    <property type="evidence" value="ECO:0007669"/>
    <property type="project" value="TreeGrafter"/>
</dbReference>
<comment type="pathway">
    <text evidence="1">Glycan metabolism; pectin biosynthesis.</text>
</comment>
<gene>
    <name evidence="8" type="ORF">A4U43_C03F15020</name>
</gene>
<keyword evidence="3" id="KW-0328">Glycosyltransferase</keyword>
<evidence type="ECO:0000256" key="1">
    <source>
        <dbReference type="ARBA" id="ARBA00004877"/>
    </source>
</evidence>
<evidence type="ECO:0000313" key="9">
    <source>
        <dbReference type="Proteomes" id="UP000243459"/>
    </source>
</evidence>
<comment type="similarity">
    <text evidence="2 5">Belongs to the glycosyltransferase 8 family.</text>
</comment>
<keyword evidence="9" id="KW-1185">Reference proteome</keyword>
<dbReference type="SUPFAM" id="SSF53448">
    <property type="entry name" value="Nucleotide-diphospho-sugar transferases"/>
    <property type="match status" value="1"/>
</dbReference>
<evidence type="ECO:0000256" key="3">
    <source>
        <dbReference type="ARBA" id="ARBA00022676"/>
    </source>
</evidence>
<dbReference type="Gene3D" id="3.90.550.10">
    <property type="entry name" value="Spore Coat Polysaccharide Biosynthesis Protein SpsA, Chain A"/>
    <property type="match status" value="1"/>
</dbReference>
<dbReference type="OMA" id="HWSAVEP"/>
<evidence type="ECO:0000256" key="5">
    <source>
        <dbReference type="RuleBase" id="RU362027"/>
    </source>
</evidence>
<evidence type="ECO:0000256" key="7">
    <source>
        <dbReference type="SAM" id="SignalP"/>
    </source>
</evidence>
<dbReference type="InterPro" id="IPR029044">
    <property type="entry name" value="Nucleotide-diphossugar_trans"/>
</dbReference>
<evidence type="ECO:0000256" key="6">
    <source>
        <dbReference type="SAM" id="MobiDB-lite"/>
    </source>
</evidence>
<protein>
    <recommendedName>
        <fullName evidence="5">Hexosyltransferase</fullName>
        <ecNumber evidence="5">2.4.1.-</ecNumber>
    </recommendedName>
</protein>
<dbReference type="Pfam" id="PF01501">
    <property type="entry name" value="Glyco_transf_8"/>
    <property type="match status" value="1"/>
</dbReference>
<evidence type="ECO:0000313" key="8">
    <source>
        <dbReference type="EMBL" id="ONK75260.1"/>
    </source>
</evidence>
<evidence type="ECO:0000256" key="4">
    <source>
        <dbReference type="ARBA" id="ARBA00022679"/>
    </source>
</evidence>
<feature type="chain" id="PRO_5024321384" description="Hexosyltransferase" evidence="7">
    <location>
        <begin position="22"/>
        <end position="308"/>
    </location>
</feature>
<keyword evidence="4" id="KW-0808">Transferase</keyword>
<dbReference type="EMBL" id="CM007383">
    <property type="protein sequence ID" value="ONK75260.1"/>
    <property type="molecule type" value="Genomic_DNA"/>
</dbReference>
<dbReference type="GO" id="GO:0016757">
    <property type="term" value="F:glycosyltransferase activity"/>
    <property type="evidence" value="ECO:0007669"/>
    <property type="project" value="UniProtKB-KW"/>
</dbReference>
<dbReference type="PANTHER" id="PTHR13778">
    <property type="entry name" value="GLYCOSYLTRANSFERASE 8 DOMAIN-CONTAINING PROTEIN"/>
    <property type="match status" value="1"/>
</dbReference>
<dbReference type="InterPro" id="IPR002495">
    <property type="entry name" value="Glyco_trans_8"/>
</dbReference>
<reference evidence="9" key="1">
    <citation type="journal article" date="2017" name="Nat. Commun.">
        <title>The asparagus genome sheds light on the origin and evolution of a young Y chromosome.</title>
        <authorList>
            <person name="Harkess A."/>
            <person name="Zhou J."/>
            <person name="Xu C."/>
            <person name="Bowers J.E."/>
            <person name="Van der Hulst R."/>
            <person name="Ayyampalayam S."/>
            <person name="Mercati F."/>
            <person name="Riccardi P."/>
            <person name="McKain M.R."/>
            <person name="Kakrana A."/>
            <person name="Tang H."/>
            <person name="Ray J."/>
            <person name="Groenendijk J."/>
            <person name="Arikit S."/>
            <person name="Mathioni S.M."/>
            <person name="Nakano M."/>
            <person name="Shan H."/>
            <person name="Telgmann-Rauber A."/>
            <person name="Kanno A."/>
            <person name="Yue Z."/>
            <person name="Chen H."/>
            <person name="Li W."/>
            <person name="Chen Y."/>
            <person name="Xu X."/>
            <person name="Zhang Y."/>
            <person name="Luo S."/>
            <person name="Chen H."/>
            <person name="Gao J."/>
            <person name="Mao Z."/>
            <person name="Pires J.C."/>
            <person name="Luo M."/>
            <person name="Kudrna D."/>
            <person name="Wing R.A."/>
            <person name="Meyers B.C."/>
            <person name="Yi K."/>
            <person name="Kong H."/>
            <person name="Lavrijsen P."/>
            <person name="Sunseri F."/>
            <person name="Falavigna A."/>
            <person name="Ye Y."/>
            <person name="Leebens-Mack J.H."/>
            <person name="Chen G."/>
        </authorList>
    </citation>
    <scope>NUCLEOTIDE SEQUENCE [LARGE SCALE GENOMIC DNA]</scope>
    <source>
        <strain evidence="9">cv. DH0086</strain>
    </source>
</reference>
<feature type="compositionally biased region" description="Low complexity" evidence="6">
    <location>
        <begin position="46"/>
        <end position="58"/>
    </location>
</feature>
<dbReference type="AlphaFoldDB" id="A0A5P1FFC7"/>
<dbReference type="PANTHER" id="PTHR13778:SF57">
    <property type="entry name" value="GALACTURONOSYLTRANSFERASE-LIKE 10-RELATED"/>
    <property type="match status" value="1"/>
</dbReference>
<name>A0A5P1FFC7_ASPOF</name>
<feature type="region of interest" description="Disordered" evidence="6">
    <location>
        <begin position="46"/>
        <end position="70"/>
    </location>
</feature>
<keyword evidence="7" id="KW-0732">Signal</keyword>
<dbReference type="EC" id="2.4.1.-" evidence="5"/>